<evidence type="ECO:0000256" key="9">
    <source>
        <dbReference type="ARBA" id="ARBA00030775"/>
    </source>
</evidence>
<keyword evidence="12" id="KW-1185">Reference proteome</keyword>
<evidence type="ECO:0000313" key="12">
    <source>
        <dbReference type="Proteomes" id="UP000035760"/>
    </source>
</evidence>
<dbReference type="AlphaFoldDB" id="W6MD35"/>
<dbReference type="SUPFAM" id="SSF54523">
    <property type="entry name" value="Pili subunits"/>
    <property type="match status" value="1"/>
</dbReference>
<dbReference type="InterPro" id="IPR002416">
    <property type="entry name" value="T2SS_protein-GspH"/>
</dbReference>
<dbReference type="STRING" id="1400863.BN873_300064"/>
<dbReference type="PRINTS" id="PR00885">
    <property type="entry name" value="BCTERIALGSPH"/>
</dbReference>
<dbReference type="InterPro" id="IPR049875">
    <property type="entry name" value="TypeII_GspH"/>
</dbReference>
<dbReference type="InterPro" id="IPR012902">
    <property type="entry name" value="N_methyl_site"/>
</dbReference>
<evidence type="ECO:0000256" key="7">
    <source>
        <dbReference type="ARBA" id="ARBA00022989"/>
    </source>
</evidence>
<dbReference type="OrthoDB" id="6076129at2"/>
<dbReference type="PROSITE" id="PS00409">
    <property type="entry name" value="PROKAR_NTER_METHYL"/>
    <property type="match status" value="1"/>
</dbReference>
<evidence type="ECO:0000256" key="2">
    <source>
        <dbReference type="ARBA" id="ARBA00021549"/>
    </source>
</evidence>
<feature type="transmembrane region" description="Helical" evidence="10">
    <location>
        <begin position="6"/>
        <end position="29"/>
    </location>
</feature>
<dbReference type="Pfam" id="PF07963">
    <property type="entry name" value="N_methyl"/>
    <property type="match status" value="1"/>
</dbReference>
<keyword evidence="6 10" id="KW-0812">Transmembrane</keyword>
<name>W6MD35_9GAMM</name>
<evidence type="ECO:0000256" key="5">
    <source>
        <dbReference type="ARBA" id="ARBA00022519"/>
    </source>
</evidence>
<evidence type="ECO:0000256" key="10">
    <source>
        <dbReference type="SAM" id="Phobius"/>
    </source>
</evidence>
<dbReference type="InterPro" id="IPR045584">
    <property type="entry name" value="Pilin-like"/>
</dbReference>
<keyword evidence="3" id="KW-1003">Cell membrane</keyword>
<dbReference type="GO" id="GO:0005886">
    <property type="term" value="C:plasma membrane"/>
    <property type="evidence" value="ECO:0007669"/>
    <property type="project" value="UniProtKB-SubCell"/>
</dbReference>
<dbReference type="EMBL" id="CBTJ020000037">
    <property type="protein sequence ID" value="CDI02443.1"/>
    <property type="molecule type" value="Genomic_DNA"/>
</dbReference>
<evidence type="ECO:0000256" key="4">
    <source>
        <dbReference type="ARBA" id="ARBA00022481"/>
    </source>
</evidence>
<evidence type="ECO:0000256" key="3">
    <source>
        <dbReference type="ARBA" id="ARBA00022475"/>
    </source>
</evidence>
<dbReference type="NCBIfam" id="TIGR02532">
    <property type="entry name" value="IV_pilin_GFxxxE"/>
    <property type="match status" value="1"/>
</dbReference>
<evidence type="ECO:0000256" key="8">
    <source>
        <dbReference type="ARBA" id="ARBA00023136"/>
    </source>
</evidence>
<keyword evidence="8 10" id="KW-0472">Membrane</keyword>
<dbReference type="GO" id="GO:0015628">
    <property type="term" value="P:protein secretion by the type II secretion system"/>
    <property type="evidence" value="ECO:0007669"/>
    <property type="project" value="InterPro"/>
</dbReference>
<organism evidence="11 12">
    <name type="scientific">Candidatus Competibacter denitrificans Run_A_D11</name>
    <dbReference type="NCBI Taxonomy" id="1400863"/>
    <lineage>
        <taxon>Bacteria</taxon>
        <taxon>Pseudomonadati</taxon>
        <taxon>Pseudomonadota</taxon>
        <taxon>Gammaproteobacteria</taxon>
        <taxon>Candidatus Competibacteraceae</taxon>
        <taxon>Candidatus Competibacter</taxon>
    </lineage>
</organism>
<reference evidence="11" key="1">
    <citation type="submission" date="2013-07" db="EMBL/GenBank/DDBJ databases">
        <authorList>
            <person name="McIlroy S."/>
        </authorList>
    </citation>
    <scope>NUCLEOTIDE SEQUENCE [LARGE SCALE GENOMIC DNA]</scope>
    <source>
        <strain evidence="11">Run_A_D11</strain>
    </source>
</reference>
<dbReference type="GO" id="GO:0015627">
    <property type="term" value="C:type II protein secretion system complex"/>
    <property type="evidence" value="ECO:0007669"/>
    <property type="project" value="InterPro"/>
</dbReference>
<reference evidence="11" key="2">
    <citation type="submission" date="2014-03" db="EMBL/GenBank/DDBJ databases">
        <title>Candidatus Competibacter-lineage genomes retrieved from metagenomes reveal functional metabolic diversity.</title>
        <authorList>
            <person name="McIlroy S.J."/>
            <person name="Albertsen M."/>
            <person name="Andresen E.K."/>
            <person name="Saunders A.M."/>
            <person name="Kristiansen R."/>
            <person name="Stokholm-Bjerregaard M."/>
            <person name="Nielsen K.L."/>
            <person name="Nielsen P.H."/>
        </authorList>
    </citation>
    <scope>NUCLEOTIDE SEQUENCE</scope>
    <source>
        <strain evidence="11">Run_A_D11</strain>
    </source>
</reference>
<keyword evidence="5" id="KW-0997">Cell inner membrane</keyword>
<keyword evidence="4" id="KW-0488">Methylation</keyword>
<proteinExistence type="predicted"/>
<dbReference type="Proteomes" id="UP000035760">
    <property type="component" value="Unassembled WGS sequence"/>
</dbReference>
<gene>
    <name evidence="11" type="ORF">BN873_300064</name>
</gene>
<accession>W6MD35</accession>
<comment type="subcellular location">
    <subcellularLocation>
        <location evidence="1">Cell inner membrane</location>
        <topology evidence="1">Single-pass membrane protein</topology>
    </subcellularLocation>
</comment>
<keyword evidence="7 10" id="KW-1133">Transmembrane helix</keyword>
<evidence type="ECO:0000313" key="11">
    <source>
        <dbReference type="EMBL" id="CDI02443.1"/>
    </source>
</evidence>
<comment type="caution">
    <text evidence="11">The sequence shown here is derived from an EMBL/GenBank/DDBJ whole genome shotgun (WGS) entry which is preliminary data.</text>
</comment>
<dbReference type="Gene3D" id="3.55.40.10">
    <property type="entry name" value="minor pseudopilin epsh domain"/>
    <property type="match status" value="1"/>
</dbReference>
<dbReference type="RefSeq" id="WP_048672645.1">
    <property type="nucleotide sequence ID" value="NZ_CBTJ020000037.1"/>
</dbReference>
<dbReference type="NCBIfam" id="TIGR01708">
    <property type="entry name" value="typeII_sec_gspH"/>
    <property type="match status" value="1"/>
</dbReference>
<sequence>MTAPAHGFTLLEVMVVLVLIGIITGFALLSAGRGPQDRLAEEAQRLAALVQLQQQEAILASELRGIRFSRTGYALLRRDAKNNWQAPTAADSLIQHQLPDDMALGLWVEGQPIALKNPSKWPQVVLLASGEATEFVAVFGLADEPPGSTAPRYRVAADAMGRLTVGAVKP</sequence>
<evidence type="ECO:0000256" key="1">
    <source>
        <dbReference type="ARBA" id="ARBA00004377"/>
    </source>
</evidence>
<evidence type="ECO:0000256" key="6">
    <source>
        <dbReference type="ARBA" id="ARBA00022692"/>
    </source>
</evidence>
<protein>
    <recommendedName>
        <fullName evidence="2">Type II secretion system protein H</fullName>
    </recommendedName>
    <alternativeName>
        <fullName evidence="9">General secretion pathway protein H</fullName>
    </alternativeName>
</protein>